<evidence type="ECO:0000256" key="1">
    <source>
        <dbReference type="SAM" id="MobiDB-lite"/>
    </source>
</evidence>
<dbReference type="VEuPathDB" id="FungiDB:MPH_03035"/>
<dbReference type="STRING" id="1126212.K2S3W6"/>
<evidence type="ECO:0000313" key="5">
    <source>
        <dbReference type="Proteomes" id="UP000007129"/>
    </source>
</evidence>
<dbReference type="OrthoDB" id="9936937at2759"/>
<protein>
    <submittedName>
        <fullName evidence="4">MYB DNA-binding domain protein</fullName>
    </submittedName>
</protein>
<dbReference type="Pfam" id="PF17733">
    <property type="entry name" value="KPWE_dom"/>
    <property type="match status" value="1"/>
</dbReference>
<evidence type="ECO:0000313" key="4">
    <source>
        <dbReference type="EMBL" id="EKG19722.1"/>
    </source>
</evidence>
<dbReference type="GO" id="GO:0003677">
    <property type="term" value="F:DNA binding"/>
    <property type="evidence" value="ECO:0007669"/>
    <property type="project" value="UniProtKB-KW"/>
</dbReference>
<gene>
    <name evidence="4" type="ORF">MPH_03035</name>
</gene>
<dbReference type="HOGENOM" id="CLU_070882_2_0_1"/>
<name>K2S3W6_MACPH</name>
<feature type="compositionally biased region" description="Low complexity" evidence="1">
    <location>
        <begin position="185"/>
        <end position="195"/>
    </location>
</feature>
<dbReference type="PANTHER" id="PTHR36855">
    <property type="entry name" value="CHROMOSOME 10, WHOLE GENOME SHOTGUN SEQUENCE"/>
    <property type="match status" value="1"/>
</dbReference>
<dbReference type="InterPro" id="IPR040554">
    <property type="entry name" value="KPWE_PEX14_dom"/>
</dbReference>
<organism evidence="4 5">
    <name type="scientific">Macrophomina phaseolina (strain MS6)</name>
    <name type="common">Charcoal rot fungus</name>
    <dbReference type="NCBI Taxonomy" id="1126212"/>
    <lineage>
        <taxon>Eukaryota</taxon>
        <taxon>Fungi</taxon>
        <taxon>Dikarya</taxon>
        <taxon>Ascomycota</taxon>
        <taxon>Pezizomycotina</taxon>
        <taxon>Dothideomycetes</taxon>
        <taxon>Dothideomycetes incertae sedis</taxon>
        <taxon>Botryosphaeriales</taxon>
        <taxon>Botryosphaeriaceae</taxon>
        <taxon>Macrophomina</taxon>
    </lineage>
</organism>
<feature type="region of interest" description="Disordered" evidence="1">
    <location>
        <begin position="218"/>
        <end position="242"/>
    </location>
</feature>
<reference evidence="4 5" key="1">
    <citation type="journal article" date="2012" name="BMC Genomics">
        <title>Tools to kill: Genome of one of the most destructive plant pathogenic fungi Macrophomina phaseolina.</title>
        <authorList>
            <person name="Islam M.S."/>
            <person name="Haque M.S."/>
            <person name="Islam M.M."/>
            <person name="Emdad E.M."/>
            <person name="Halim A."/>
            <person name="Hossen Q.M.M."/>
            <person name="Hossain M.Z."/>
            <person name="Ahmed B."/>
            <person name="Rahim S."/>
            <person name="Rahman M.S."/>
            <person name="Alam M.M."/>
            <person name="Hou S."/>
            <person name="Wan X."/>
            <person name="Saito J.A."/>
            <person name="Alam M."/>
        </authorList>
    </citation>
    <scope>NUCLEOTIDE SEQUENCE [LARGE SCALE GENOMIC DNA]</scope>
    <source>
        <strain evidence="4 5">MS6</strain>
    </source>
</reference>
<feature type="domain" description="PEX14-like helix-turn-helix" evidence="3">
    <location>
        <begin position="12"/>
        <end position="65"/>
    </location>
</feature>
<evidence type="ECO:0000259" key="3">
    <source>
        <dbReference type="Pfam" id="PF25871"/>
    </source>
</evidence>
<dbReference type="Proteomes" id="UP000007129">
    <property type="component" value="Unassembled WGS sequence"/>
</dbReference>
<feature type="region of interest" description="Disordered" evidence="1">
    <location>
        <begin position="122"/>
        <end position="195"/>
    </location>
</feature>
<accession>K2S3W6</accession>
<comment type="caution">
    <text evidence="4">The sequence shown here is derived from an EMBL/GenBank/DDBJ whole genome shotgun (WGS) entry which is preliminary data.</text>
</comment>
<feature type="compositionally biased region" description="Low complexity" evidence="1">
    <location>
        <begin position="158"/>
        <end position="176"/>
    </location>
</feature>
<dbReference type="AlphaFoldDB" id="K2S3W6"/>
<dbReference type="EMBL" id="AHHD01000156">
    <property type="protein sequence ID" value="EKG19722.1"/>
    <property type="molecule type" value="Genomic_DNA"/>
</dbReference>
<dbReference type="eggNOG" id="ENOG502S7YV">
    <property type="taxonomic scope" value="Eukaryota"/>
</dbReference>
<keyword evidence="4" id="KW-0238">DNA-binding</keyword>
<dbReference type="Pfam" id="PF25871">
    <property type="entry name" value="HTH_76"/>
    <property type="match status" value="1"/>
</dbReference>
<feature type="domain" description="Peroxisomal membrane protein PEX14-like KPWE" evidence="2">
    <location>
        <begin position="195"/>
        <end position="242"/>
    </location>
</feature>
<proteinExistence type="predicted"/>
<dbReference type="PANTHER" id="PTHR36855:SF1">
    <property type="entry name" value="PEROXISOME MEMBRANE ANCHOR PROTEIN PEX14P N-TERMINAL DOMAIN-CONTAINING PROTEIN"/>
    <property type="match status" value="1"/>
</dbReference>
<sequence>MAAAPQSSSTAESIYAQVDNYPWDTDAEFQSGLGAILGSTASQDQAVELALRARCFYYSRKLPYMVKLQLHFGHWLQQLQSVEPEAATNSFESLSTSPVHQLTPASKYNAPVDFDAYKAYRATAPSPSPVPTTATNGLTPASLPAMPSPGQTPPLGSTATFPAATNAAAPTSTPAAAAPPPPPSGQQQQQQEEAPYPTSFAHIVELITTGQPIPGIKEIPDTVLEGQGSASTASKRKKPWEKDIGVAAGAEAAQQTVTAASPSQ</sequence>
<dbReference type="InParanoid" id="K2S3W6"/>
<dbReference type="InterPro" id="IPR058841">
    <property type="entry name" value="HTH_76"/>
</dbReference>
<evidence type="ECO:0000259" key="2">
    <source>
        <dbReference type="Pfam" id="PF17733"/>
    </source>
</evidence>